<dbReference type="InterPro" id="IPR032675">
    <property type="entry name" value="LRR_dom_sf"/>
</dbReference>
<evidence type="ECO:0008006" key="3">
    <source>
        <dbReference type="Google" id="ProtNLM"/>
    </source>
</evidence>
<gene>
    <name evidence="1" type="ORF">R3P38DRAFT_2859862</name>
</gene>
<dbReference type="Proteomes" id="UP001362999">
    <property type="component" value="Unassembled WGS sequence"/>
</dbReference>
<evidence type="ECO:0000313" key="2">
    <source>
        <dbReference type="Proteomes" id="UP001362999"/>
    </source>
</evidence>
<comment type="caution">
    <text evidence="1">The sequence shown here is derived from an EMBL/GenBank/DDBJ whole genome shotgun (WGS) entry which is preliminary data.</text>
</comment>
<reference evidence="1 2" key="1">
    <citation type="journal article" date="2024" name="J Genomics">
        <title>Draft genome sequencing and assembly of Favolaschia claudopus CIRM-BRFM 2984 isolated from oak limbs.</title>
        <authorList>
            <person name="Navarro D."/>
            <person name="Drula E."/>
            <person name="Chaduli D."/>
            <person name="Cazenave R."/>
            <person name="Ahrendt S."/>
            <person name="Wang J."/>
            <person name="Lipzen A."/>
            <person name="Daum C."/>
            <person name="Barry K."/>
            <person name="Grigoriev I.V."/>
            <person name="Favel A."/>
            <person name="Rosso M.N."/>
            <person name="Martin F."/>
        </authorList>
    </citation>
    <scope>NUCLEOTIDE SEQUENCE [LARGE SCALE GENOMIC DNA]</scope>
    <source>
        <strain evidence="1 2">CIRM-BRFM 2984</strain>
    </source>
</reference>
<dbReference type="Gene3D" id="3.80.10.10">
    <property type="entry name" value="Ribonuclease Inhibitor"/>
    <property type="match status" value="1"/>
</dbReference>
<sequence length="570" mass="64019">MDTDTDSLQPHVGLDSSSTNIQEQFFELLIRSNAPPAPPLLAYGRRSFLHYLDFSVPSNTELHELASSNELSEFIERRASLLGHLKGFFSPLRRFPPEMLGHIFAFCRDNSLAANHTVCDEQHALMVLGNVCSRWRAVLRSMPELWSDLHFSTPAMMTRNAAVTQHLLGLSRNRPLSLRISTPTGEDAVDCMAPLQRFRGLPLTSLTVEEVQEIVMGLPLLWTLRTVVDKLETLTMVVTAEDSSFSHFVFGVMEFCTLSELSISVVDSKAFDFESFLEYFRFAPSLRRLAIKGDVAPLHVEDHTDVSSVFCSNFAWHQLTTLTINMGVPALEARDILCLCTGLEIATFSELADQSEEELEERRGRIFFPDICTLSSLRRLSLTSGSSIHCCDLLERMSFPKLESLTLDLDTSLDVFPIVLDLVRNSRFHLLHLNLCQLDDLAIDELCSILMEIPSLETLSIEHCDAYDELIEKCFTYPCSEDGLPLLRFPRLRTFILDPLSVDSGDCPSNVLKLVESLSHYAGGSATPCPVLGTIRLPFYRCNAEEETRFKQQLASVCADGFNLEYLPLS</sequence>
<dbReference type="SUPFAM" id="SSF52047">
    <property type="entry name" value="RNI-like"/>
    <property type="match status" value="1"/>
</dbReference>
<accession>A0AAW0DPA5</accession>
<dbReference type="EMBL" id="JAWWNJ010000007">
    <property type="protein sequence ID" value="KAK7052346.1"/>
    <property type="molecule type" value="Genomic_DNA"/>
</dbReference>
<keyword evidence="2" id="KW-1185">Reference proteome</keyword>
<proteinExistence type="predicted"/>
<protein>
    <recommendedName>
        <fullName evidence="3">F-box domain-containing protein</fullName>
    </recommendedName>
</protein>
<organism evidence="1 2">
    <name type="scientific">Favolaschia claudopus</name>
    <dbReference type="NCBI Taxonomy" id="2862362"/>
    <lineage>
        <taxon>Eukaryota</taxon>
        <taxon>Fungi</taxon>
        <taxon>Dikarya</taxon>
        <taxon>Basidiomycota</taxon>
        <taxon>Agaricomycotina</taxon>
        <taxon>Agaricomycetes</taxon>
        <taxon>Agaricomycetidae</taxon>
        <taxon>Agaricales</taxon>
        <taxon>Marasmiineae</taxon>
        <taxon>Mycenaceae</taxon>
        <taxon>Favolaschia</taxon>
    </lineage>
</organism>
<name>A0AAW0DPA5_9AGAR</name>
<evidence type="ECO:0000313" key="1">
    <source>
        <dbReference type="EMBL" id="KAK7052346.1"/>
    </source>
</evidence>
<dbReference type="AlphaFoldDB" id="A0AAW0DPA5"/>